<dbReference type="AlphaFoldDB" id="A0A4Q1U7N3"/>
<evidence type="ECO:0008006" key="4">
    <source>
        <dbReference type="Google" id="ProtNLM"/>
    </source>
</evidence>
<organism evidence="2 3">
    <name type="scientific">Lacticaseibacillus chiayiensis</name>
    <dbReference type="NCBI Taxonomy" id="2100821"/>
    <lineage>
        <taxon>Bacteria</taxon>
        <taxon>Bacillati</taxon>
        <taxon>Bacillota</taxon>
        <taxon>Bacilli</taxon>
        <taxon>Lactobacillales</taxon>
        <taxon>Lactobacillaceae</taxon>
        <taxon>Lacticaseibacillus</taxon>
    </lineage>
</organism>
<feature type="region of interest" description="Disordered" evidence="1">
    <location>
        <begin position="1"/>
        <end position="25"/>
    </location>
</feature>
<dbReference type="AntiFam" id="ANF00267">
    <property type="entry name" value="DNA repeat translations related to WP_015765070.1"/>
</dbReference>
<evidence type="ECO:0000313" key="3">
    <source>
        <dbReference type="Proteomes" id="UP000290475"/>
    </source>
</evidence>
<evidence type="ECO:0000313" key="2">
    <source>
        <dbReference type="EMBL" id="RXT27097.1"/>
    </source>
</evidence>
<proteinExistence type="predicted"/>
<evidence type="ECO:0000256" key="1">
    <source>
        <dbReference type="SAM" id="MobiDB-lite"/>
    </source>
</evidence>
<comment type="caution">
    <text evidence="2">The sequence shown here is derived from an EMBL/GenBank/DDBJ whole genome shotgun (WGS) entry which is preliminary data.</text>
</comment>
<dbReference type="EMBL" id="MSSM01000009">
    <property type="protein sequence ID" value="RXT27097.1"/>
    <property type="molecule type" value="Genomic_DNA"/>
</dbReference>
<dbReference type="AntiFam" id="ANF00266">
    <property type="entry name" value="DNA repeat translations related to WP_020751851.1"/>
</dbReference>
<accession>A0A4Q1U7N3</accession>
<dbReference type="Proteomes" id="UP000290475">
    <property type="component" value="Unassembled WGS sequence"/>
</dbReference>
<name>A0A4Q1U7N3_9LACO</name>
<sequence>MTRSLAQKPACKGLGRNGQEAPLHPRPLTLRLLTAPVHAHTKKRASARSFLLIGYWRNNDA</sequence>
<gene>
    <name evidence="2" type="ORF">BVJ53_04700</name>
</gene>
<dbReference type="NCBIfam" id="NF040517">
    <property type="entry name" value="Lacto_Palin_RP2"/>
    <property type="match status" value="1"/>
</dbReference>
<dbReference type="NCBIfam" id="NF040509">
    <property type="entry name" value="Lacto_palin_RPT"/>
    <property type="match status" value="1"/>
</dbReference>
<protein>
    <recommendedName>
        <fullName evidence="4">Alpha-galactosidase</fullName>
    </recommendedName>
</protein>
<reference evidence="2 3" key="1">
    <citation type="submission" date="2017-01" db="EMBL/GenBank/DDBJ databases">
        <title>Lactobacillus chiayiensis sp. nov., a lactic acid bacterium isolated from compost.</title>
        <authorList>
            <person name="Huang C.-H."/>
        </authorList>
    </citation>
    <scope>NUCLEOTIDE SEQUENCE [LARGE SCALE GENOMIC DNA]</scope>
    <source>
        <strain evidence="3">chh01</strain>
    </source>
</reference>